<dbReference type="GO" id="GO:0046872">
    <property type="term" value="F:metal ion binding"/>
    <property type="evidence" value="ECO:0007669"/>
    <property type="project" value="UniProtKB-KW"/>
</dbReference>
<dbReference type="SUPFAM" id="SSF51316">
    <property type="entry name" value="Mss4-like"/>
    <property type="match status" value="1"/>
</dbReference>
<dbReference type="Gene3D" id="3.90.1590.10">
    <property type="entry name" value="glutathione-dependent formaldehyde- activating enzyme (gfa)"/>
    <property type="match status" value="1"/>
</dbReference>
<dbReference type="Pfam" id="PF04828">
    <property type="entry name" value="GFA"/>
    <property type="match status" value="1"/>
</dbReference>
<keyword evidence="3" id="KW-0862">Zinc</keyword>
<dbReference type="PANTHER" id="PTHR33337:SF40">
    <property type="entry name" value="CENP-V_GFA DOMAIN-CONTAINING PROTEIN-RELATED"/>
    <property type="match status" value="1"/>
</dbReference>
<reference evidence="7 8" key="1">
    <citation type="submission" date="2019-06" db="EMBL/GenBank/DDBJ databases">
        <title>Whole genome sequence for Rhodospirillaceae sp. R148.</title>
        <authorList>
            <person name="Wang G."/>
        </authorList>
    </citation>
    <scope>NUCLEOTIDE SEQUENCE [LARGE SCALE GENOMIC DNA]</scope>
    <source>
        <strain evidence="7 8">R148</strain>
    </source>
</reference>
<dbReference type="GO" id="GO:0016846">
    <property type="term" value="F:carbon-sulfur lyase activity"/>
    <property type="evidence" value="ECO:0007669"/>
    <property type="project" value="InterPro"/>
</dbReference>
<keyword evidence="2" id="KW-0479">Metal-binding</keyword>
<gene>
    <name evidence="7" type="ORF">FKG95_09335</name>
</gene>
<comment type="similarity">
    <text evidence="1">Belongs to the Gfa family.</text>
</comment>
<accession>A0A545TT35</accession>
<proteinExistence type="inferred from homology"/>
<dbReference type="PROSITE" id="PS51891">
    <property type="entry name" value="CENP_V_GFA"/>
    <property type="match status" value="1"/>
</dbReference>
<feature type="region of interest" description="Disordered" evidence="5">
    <location>
        <begin position="126"/>
        <end position="152"/>
    </location>
</feature>
<name>A0A545TT35_9PROT</name>
<dbReference type="InterPro" id="IPR011057">
    <property type="entry name" value="Mss4-like_sf"/>
</dbReference>
<dbReference type="EMBL" id="VHSH01000003">
    <property type="protein sequence ID" value="TQV80378.1"/>
    <property type="molecule type" value="Genomic_DNA"/>
</dbReference>
<evidence type="ECO:0000256" key="3">
    <source>
        <dbReference type="ARBA" id="ARBA00022833"/>
    </source>
</evidence>
<evidence type="ECO:0000256" key="4">
    <source>
        <dbReference type="ARBA" id="ARBA00023239"/>
    </source>
</evidence>
<sequence>MKKHKGGCLCGAVRFEVKGDPLLSGVCYCRDCQYVAGGAGAYGMMFPAEALTITQGETSVFTVKGGSGADVYRHFCPNCGVHLISHNGAHPQFRAIKAGVLDDPSCFKSEGSIWTSSAQPWHRIDPDLPNIPRNPEPIDEQNVPADEVSFSR</sequence>
<dbReference type="Proteomes" id="UP000315252">
    <property type="component" value="Unassembled WGS sequence"/>
</dbReference>
<evidence type="ECO:0000313" key="7">
    <source>
        <dbReference type="EMBL" id="TQV80378.1"/>
    </source>
</evidence>
<evidence type="ECO:0000256" key="1">
    <source>
        <dbReference type="ARBA" id="ARBA00005495"/>
    </source>
</evidence>
<dbReference type="AlphaFoldDB" id="A0A545TT35"/>
<dbReference type="PANTHER" id="PTHR33337">
    <property type="entry name" value="GFA DOMAIN-CONTAINING PROTEIN"/>
    <property type="match status" value="1"/>
</dbReference>
<evidence type="ECO:0000313" key="8">
    <source>
        <dbReference type="Proteomes" id="UP000315252"/>
    </source>
</evidence>
<feature type="domain" description="CENP-V/GFA" evidence="6">
    <location>
        <begin position="4"/>
        <end position="122"/>
    </location>
</feature>
<evidence type="ECO:0000259" key="6">
    <source>
        <dbReference type="PROSITE" id="PS51891"/>
    </source>
</evidence>
<evidence type="ECO:0000256" key="5">
    <source>
        <dbReference type="SAM" id="MobiDB-lite"/>
    </source>
</evidence>
<dbReference type="RefSeq" id="WP_142896091.1">
    <property type="nucleotide sequence ID" value="NZ_ML660054.1"/>
</dbReference>
<dbReference type="OrthoDB" id="9807246at2"/>
<comment type="caution">
    <text evidence="7">The sequence shown here is derived from an EMBL/GenBank/DDBJ whole genome shotgun (WGS) entry which is preliminary data.</text>
</comment>
<keyword evidence="4" id="KW-0456">Lyase</keyword>
<dbReference type="InterPro" id="IPR006913">
    <property type="entry name" value="CENP-V/GFA"/>
</dbReference>
<organism evidence="7 8">
    <name type="scientific">Denitrobaculum tricleocarpae</name>
    <dbReference type="NCBI Taxonomy" id="2591009"/>
    <lineage>
        <taxon>Bacteria</taxon>
        <taxon>Pseudomonadati</taxon>
        <taxon>Pseudomonadota</taxon>
        <taxon>Alphaproteobacteria</taxon>
        <taxon>Rhodospirillales</taxon>
        <taxon>Rhodospirillaceae</taxon>
        <taxon>Denitrobaculum</taxon>
    </lineage>
</organism>
<keyword evidence="8" id="KW-1185">Reference proteome</keyword>
<evidence type="ECO:0000256" key="2">
    <source>
        <dbReference type="ARBA" id="ARBA00022723"/>
    </source>
</evidence>
<protein>
    <submittedName>
        <fullName evidence="7">GFA family protein</fullName>
    </submittedName>
</protein>